<protein>
    <recommendedName>
        <fullName evidence="1">CID domain-containing protein</fullName>
    </recommendedName>
</protein>
<dbReference type="InterPro" id="IPR008942">
    <property type="entry name" value="ENTH_VHS"/>
</dbReference>
<evidence type="ECO:0000313" key="2">
    <source>
        <dbReference type="EMBL" id="EAY18530.1"/>
    </source>
</evidence>
<dbReference type="SMR" id="A2DMB0"/>
<name>A2DMB0_TRIV3</name>
<accession>A2DMB0</accession>
<evidence type="ECO:0000313" key="3">
    <source>
        <dbReference type="Proteomes" id="UP000001542"/>
    </source>
</evidence>
<organism evidence="2 3">
    <name type="scientific">Trichomonas vaginalis (strain ATCC PRA-98 / G3)</name>
    <dbReference type="NCBI Taxonomy" id="412133"/>
    <lineage>
        <taxon>Eukaryota</taxon>
        <taxon>Metamonada</taxon>
        <taxon>Parabasalia</taxon>
        <taxon>Trichomonadida</taxon>
        <taxon>Trichomonadidae</taxon>
        <taxon>Trichomonas</taxon>
    </lineage>
</organism>
<dbReference type="VEuPathDB" id="TrichDB:TVAGG3_0983440"/>
<dbReference type="RefSeq" id="XP_001579516.1">
    <property type="nucleotide sequence ID" value="XM_001579466.1"/>
</dbReference>
<proteinExistence type="predicted"/>
<dbReference type="Proteomes" id="UP000001542">
    <property type="component" value="Unassembled WGS sequence"/>
</dbReference>
<evidence type="ECO:0000259" key="1">
    <source>
        <dbReference type="PROSITE" id="PS51391"/>
    </source>
</evidence>
<dbReference type="Gene3D" id="1.25.40.90">
    <property type="match status" value="1"/>
</dbReference>
<dbReference type="EMBL" id="DS113218">
    <property type="protein sequence ID" value="EAY18530.1"/>
    <property type="molecule type" value="Genomic_DNA"/>
</dbReference>
<keyword evidence="3" id="KW-1185">Reference proteome</keyword>
<dbReference type="KEGG" id="tva:5464039"/>
<dbReference type="VEuPathDB" id="TrichDB:TVAG_083860"/>
<sequence length="196" mass="22948">MNAEQLEDIFIEKISNIEILDENEADTLSWFLDDYKRVAGNFIAQIFYRIVSPQQAKNNYHEIPIINLFLILDVMISKCDPIYLKKVSIVIKECVQSAIPRMDPQTFNKLREYIDVWANNNTFTPEITEELQNLFKTQNRKSHQVIMATPLQLNFPEKKAEETPVSEPKYARGWMKTLDQWLVSPQDLSLIPLNQE</sequence>
<feature type="domain" description="CID" evidence="1">
    <location>
        <begin position="2"/>
        <end position="139"/>
    </location>
</feature>
<dbReference type="InParanoid" id="A2DMB0"/>
<reference evidence="2" key="1">
    <citation type="submission" date="2006-10" db="EMBL/GenBank/DDBJ databases">
        <authorList>
            <person name="Amadeo P."/>
            <person name="Zhao Q."/>
            <person name="Wortman J."/>
            <person name="Fraser-Liggett C."/>
            <person name="Carlton J."/>
        </authorList>
    </citation>
    <scope>NUCLEOTIDE SEQUENCE</scope>
    <source>
        <strain evidence="2">G3</strain>
    </source>
</reference>
<dbReference type="PROSITE" id="PS51391">
    <property type="entry name" value="CID"/>
    <property type="match status" value="1"/>
</dbReference>
<dbReference type="InterPro" id="IPR006569">
    <property type="entry name" value="CID_dom"/>
</dbReference>
<dbReference type="AlphaFoldDB" id="A2DMB0"/>
<reference evidence="2" key="2">
    <citation type="journal article" date="2007" name="Science">
        <title>Draft genome sequence of the sexually transmitted pathogen Trichomonas vaginalis.</title>
        <authorList>
            <person name="Carlton J.M."/>
            <person name="Hirt R.P."/>
            <person name="Silva J.C."/>
            <person name="Delcher A.L."/>
            <person name="Schatz M."/>
            <person name="Zhao Q."/>
            <person name="Wortman J.R."/>
            <person name="Bidwell S.L."/>
            <person name="Alsmark U.C.M."/>
            <person name="Besteiro S."/>
            <person name="Sicheritz-Ponten T."/>
            <person name="Noel C.J."/>
            <person name="Dacks J.B."/>
            <person name="Foster P.G."/>
            <person name="Simillion C."/>
            <person name="Van de Peer Y."/>
            <person name="Miranda-Saavedra D."/>
            <person name="Barton G.J."/>
            <person name="Westrop G.D."/>
            <person name="Mueller S."/>
            <person name="Dessi D."/>
            <person name="Fiori P.L."/>
            <person name="Ren Q."/>
            <person name="Paulsen I."/>
            <person name="Zhang H."/>
            <person name="Bastida-Corcuera F.D."/>
            <person name="Simoes-Barbosa A."/>
            <person name="Brown M.T."/>
            <person name="Hayes R.D."/>
            <person name="Mukherjee M."/>
            <person name="Okumura C.Y."/>
            <person name="Schneider R."/>
            <person name="Smith A.J."/>
            <person name="Vanacova S."/>
            <person name="Villalvazo M."/>
            <person name="Haas B.J."/>
            <person name="Pertea M."/>
            <person name="Feldblyum T.V."/>
            <person name="Utterback T.R."/>
            <person name="Shu C.L."/>
            <person name="Osoegawa K."/>
            <person name="de Jong P.J."/>
            <person name="Hrdy I."/>
            <person name="Horvathova L."/>
            <person name="Zubacova Z."/>
            <person name="Dolezal P."/>
            <person name="Malik S.B."/>
            <person name="Logsdon J.M. Jr."/>
            <person name="Henze K."/>
            <person name="Gupta A."/>
            <person name="Wang C.C."/>
            <person name="Dunne R.L."/>
            <person name="Upcroft J.A."/>
            <person name="Upcroft P."/>
            <person name="White O."/>
            <person name="Salzberg S.L."/>
            <person name="Tang P."/>
            <person name="Chiu C.-H."/>
            <person name="Lee Y.-S."/>
            <person name="Embley T.M."/>
            <person name="Coombs G.H."/>
            <person name="Mottram J.C."/>
            <person name="Tachezy J."/>
            <person name="Fraser-Liggett C.M."/>
            <person name="Johnson P.J."/>
        </authorList>
    </citation>
    <scope>NUCLEOTIDE SEQUENCE [LARGE SCALE GENOMIC DNA]</scope>
    <source>
        <strain evidence="2">G3</strain>
    </source>
</reference>
<gene>
    <name evidence="2" type="ORF">TVAG_083860</name>
</gene>